<name>A0ABP8QLL6_9GAMM</name>
<proteinExistence type="predicted"/>
<dbReference type="Proteomes" id="UP001501321">
    <property type="component" value="Unassembled WGS sequence"/>
</dbReference>
<reference evidence="3" key="1">
    <citation type="journal article" date="2019" name="Int. J. Syst. Evol. Microbiol.">
        <title>The Global Catalogue of Microorganisms (GCM) 10K type strain sequencing project: providing services to taxonomists for standard genome sequencing and annotation.</title>
        <authorList>
            <consortium name="The Broad Institute Genomics Platform"/>
            <consortium name="The Broad Institute Genome Sequencing Center for Infectious Disease"/>
            <person name="Wu L."/>
            <person name="Ma J."/>
        </authorList>
    </citation>
    <scope>NUCLEOTIDE SEQUENCE [LARGE SCALE GENOMIC DNA]</scope>
    <source>
        <strain evidence="3">JCM 32226</strain>
    </source>
</reference>
<keyword evidence="1" id="KW-0812">Transmembrane</keyword>
<protein>
    <recommendedName>
        <fullName evidence="4">MSHA biogenesis protein MshF</fullName>
    </recommendedName>
</protein>
<dbReference type="EMBL" id="BAABFC010000030">
    <property type="protein sequence ID" value="GAA4504576.1"/>
    <property type="molecule type" value="Genomic_DNA"/>
</dbReference>
<organism evidence="2 3">
    <name type="scientific">Pseudaeromonas paramecii</name>
    <dbReference type="NCBI Taxonomy" id="2138166"/>
    <lineage>
        <taxon>Bacteria</taxon>
        <taxon>Pseudomonadati</taxon>
        <taxon>Pseudomonadota</taxon>
        <taxon>Gammaproteobacteria</taxon>
        <taxon>Aeromonadales</taxon>
        <taxon>Aeromonadaceae</taxon>
        <taxon>Pseudaeromonas</taxon>
    </lineage>
</organism>
<dbReference type="RefSeq" id="WP_345015101.1">
    <property type="nucleotide sequence ID" value="NZ_BAABFC010000030.1"/>
</dbReference>
<keyword evidence="1" id="KW-1133">Transmembrane helix</keyword>
<comment type="caution">
    <text evidence="2">The sequence shown here is derived from an EMBL/GenBank/DDBJ whole genome shotgun (WGS) entry which is preliminary data.</text>
</comment>
<accession>A0ABP8QLL6</accession>
<gene>
    <name evidence="2" type="ORF">GCM10023095_32730</name>
</gene>
<keyword evidence="3" id="KW-1185">Reference proteome</keyword>
<evidence type="ECO:0000256" key="1">
    <source>
        <dbReference type="SAM" id="Phobius"/>
    </source>
</evidence>
<keyword evidence="1" id="KW-0472">Membrane</keyword>
<evidence type="ECO:0000313" key="3">
    <source>
        <dbReference type="Proteomes" id="UP001501321"/>
    </source>
</evidence>
<evidence type="ECO:0008006" key="4">
    <source>
        <dbReference type="Google" id="ProtNLM"/>
    </source>
</evidence>
<evidence type="ECO:0000313" key="2">
    <source>
        <dbReference type="EMBL" id="GAA4504576.1"/>
    </source>
</evidence>
<sequence length="158" mass="17780">MSRQTDADARLLSVFHLLMVGILILLFVFVLLGSVSEHRGEVQQAALKVRAQQWMERVAWWRQRWLEAGRPARLQQGGETWLLSPGGWLLGHEVNEPGEAACASLWTALLAEPLQVGREPVKVEWTPWSQRCHYRLANWQLSYDTQGGAALVLAAGVE</sequence>
<feature type="transmembrane region" description="Helical" evidence="1">
    <location>
        <begin position="12"/>
        <end position="35"/>
    </location>
</feature>